<protein>
    <submittedName>
        <fullName evidence="1">Uncharacterized protein</fullName>
    </submittedName>
</protein>
<dbReference type="RefSeq" id="WP_317081325.1">
    <property type="nucleotide sequence ID" value="NZ_CP136594.1"/>
</dbReference>
<gene>
    <name evidence="1" type="ORF">RB602_13825</name>
</gene>
<dbReference type="Proteomes" id="UP001302429">
    <property type="component" value="Chromosome"/>
</dbReference>
<reference evidence="1 2" key="1">
    <citation type="submission" date="2023-10" db="EMBL/GenBank/DDBJ databases">
        <title>Complete genome sequence of a Sphingomonadaceae bacterium.</title>
        <authorList>
            <person name="Yan C."/>
        </authorList>
    </citation>
    <scope>NUCLEOTIDE SEQUENCE [LARGE SCALE GENOMIC DNA]</scope>
    <source>
        <strain evidence="1 2">SCSIO 66989</strain>
    </source>
</reference>
<organism evidence="1 2">
    <name type="scientific">Alterisphingorhabdus coralli</name>
    <dbReference type="NCBI Taxonomy" id="3071408"/>
    <lineage>
        <taxon>Bacteria</taxon>
        <taxon>Pseudomonadati</taxon>
        <taxon>Pseudomonadota</taxon>
        <taxon>Alphaproteobacteria</taxon>
        <taxon>Sphingomonadales</taxon>
        <taxon>Sphingomonadaceae</taxon>
        <taxon>Alterisphingorhabdus (ex Yan et al. 2024)</taxon>
    </lineage>
</organism>
<dbReference type="AlphaFoldDB" id="A0AA97I114"/>
<name>A0AA97I114_9SPHN</name>
<dbReference type="SUPFAM" id="SSF54611">
    <property type="entry name" value="SecB-like"/>
    <property type="match status" value="1"/>
</dbReference>
<sequence>MNDISREVAAQAPSSGFASDEYNEVAKSALLEGIILQKSAFNLNPECLQNRESWKLEYGWKLLHCSFNGDGGSVAGIFEYHFTAKDGRKHAAKCAAEYAVFYRTKVGAKEEAARAFCRTVGMFAAYPYFRALVSRFSSEANLNLPMLPTIASTAHIPPKKKG</sequence>
<evidence type="ECO:0000313" key="1">
    <source>
        <dbReference type="EMBL" id="WOE74898.1"/>
    </source>
</evidence>
<accession>A0AA97I114</accession>
<dbReference type="Gene3D" id="3.10.420.10">
    <property type="entry name" value="SecB-like"/>
    <property type="match status" value="1"/>
</dbReference>
<proteinExistence type="predicted"/>
<dbReference type="EMBL" id="CP136594">
    <property type="protein sequence ID" value="WOE74898.1"/>
    <property type="molecule type" value="Genomic_DNA"/>
</dbReference>
<dbReference type="InterPro" id="IPR035958">
    <property type="entry name" value="SecB-like_sf"/>
</dbReference>
<evidence type="ECO:0000313" key="2">
    <source>
        <dbReference type="Proteomes" id="UP001302429"/>
    </source>
</evidence>
<dbReference type="KEGG" id="acoa:RB602_13825"/>
<keyword evidence="2" id="KW-1185">Reference proteome</keyword>